<name>A0A2K3KTK9_TRIPR</name>
<protein>
    <submittedName>
        <fullName evidence="1">Uncharacterized protein</fullName>
    </submittedName>
</protein>
<reference evidence="1 2" key="1">
    <citation type="journal article" date="2014" name="Am. J. Bot.">
        <title>Genome assembly and annotation for red clover (Trifolium pratense; Fabaceae).</title>
        <authorList>
            <person name="Istvanek J."/>
            <person name="Jaros M."/>
            <person name="Krenek A."/>
            <person name="Repkova J."/>
        </authorList>
    </citation>
    <scope>NUCLEOTIDE SEQUENCE [LARGE SCALE GENOMIC DNA]</scope>
    <source>
        <strain evidence="2">cv. Tatra</strain>
        <tissue evidence="1">Young leaves</tissue>
    </source>
</reference>
<evidence type="ECO:0000313" key="1">
    <source>
        <dbReference type="EMBL" id="PNX69615.1"/>
    </source>
</evidence>
<evidence type="ECO:0000313" key="2">
    <source>
        <dbReference type="Proteomes" id="UP000236291"/>
    </source>
</evidence>
<gene>
    <name evidence="1" type="ORF">L195_g064514</name>
</gene>
<dbReference type="AlphaFoldDB" id="A0A2K3KTK9"/>
<sequence length="48" mass="5595">TQQQQVQKLLHYFDVQNLLELSCSEVLQRIDVLSSLECLNTDHLIPEI</sequence>
<dbReference type="Proteomes" id="UP000236291">
    <property type="component" value="Unassembled WGS sequence"/>
</dbReference>
<dbReference type="EMBL" id="ASHM01253704">
    <property type="protein sequence ID" value="PNX69615.1"/>
    <property type="molecule type" value="Genomic_DNA"/>
</dbReference>
<accession>A0A2K3KTK9</accession>
<reference evidence="1 2" key="2">
    <citation type="journal article" date="2017" name="Front. Plant Sci.">
        <title>Gene Classification and Mining of Molecular Markers Useful in Red Clover (Trifolium pratense) Breeding.</title>
        <authorList>
            <person name="Istvanek J."/>
            <person name="Dluhosova J."/>
            <person name="Dluhos P."/>
            <person name="Patkova L."/>
            <person name="Nedelnik J."/>
            <person name="Repkova J."/>
        </authorList>
    </citation>
    <scope>NUCLEOTIDE SEQUENCE [LARGE SCALE GENOMIC DNA]</scope>
    <source>
        <strain evidence="2">cv. Tatra</strain>
        <tissue evidence="1">Young leaves</tissue>
    </source>
</reference>
<organism evidence="1 2">
    <name type="scientific">Trifolium pratense</name>
    <name type="common">Red clover</name>
    <dbReference type="NCBI Taxonomy" id="57577"/>
    <lineage>
        <taxon>Eukaryota</taxon>
        <taxon>Viridiplantae</taxon>
        <taxon>Streptophyta</taxon>
        <taxon>Embryophyta</taxon>
        <taxon>Tracheophyta</taxon>
        <taxon>Spermatophyta</taxon>
        <taxon>Magnoliopsida</taxon>
        <taxon>eudicotyledons</taxon>
        <taxon>Gunneridae</taxon>
        <taxon>Pentapetalae</taxon>
        <taxon>rosids</taxon>
        <taxon>fabids</taxon>
        <taxon>Fabales</taxon>
        <taxon>Fabaceae</taxon>
        <taxon>Papilionoideae</taxon>
        <taxon>50 kb inversion clade</taxon>
        <taxon>NPAAA clade</taxon>
        <taxon>Hologalegina</taxon>
        <taxon>IRL clade</taxon>
        <taxon>Trifolieae</taxon>
        <taxon>Trifolium</taxon>
    </lineage>
</organism>
<comment type="caution">
    <text evidence="1">The sequence shown here is derived from an EMBL/GenBank/DDBJ whole genome shotgun (WGS) entry which is preliminary data.</text>
</comment>
<feature type="non-terminal residue" evidence="1">
    <location>
        <position position="1"/>
    </location>
</feature>
<proteinExistence type="predicted"/>